<sequence>MFSIKFQIIYDFFNKKIVDIFADNGKVHDFQILKNSNLEFSEKTIIIGDLGYQGIQNIYKNTILPIKKTKNKKLTKQEKIYNKIISKIRIKVEHVFAWLKRFKILINKCRKSIFRLMHLRFNLLFEIFNKKTIKIKKY</sequence>
<proteinExistence type="predicted"/>
<organism evidence="4 5">
    <name type="scientific">Spiroplasma ixodetis</name>
    <dbReference type="NCBI Taxonomy" id="2141"/>
    <lineage>
        <taxon>Bacteria</taxon>
        <taxon>Bacillati</taxon>
        <taxon>Mycoplasmatota</taxon>
        <taxon>Mollicutes</taxon>
        <taxon>Entomoplasmatales</taxon>
        <taxon>Spiroplasmataceae</taxon>
        <taxon>Spiroplasma</taxon>
    </lineage>
</organism>
<feature type="domain" description="DDE Tnp4" evidence="3">
    <location>
        <begin position="3"/>
        <end position="116"/>
    </location>
</feature>
<gene>
    <name evidence="4" type="ORF">SAP269_03860</name>
</gene>
<dbReference type="Proteomes" id="UP001473424">
    <property type="component" value="Chromosome"/>
</dbReference>
<evidence type="ECO:0000256" key="1">
    <source>
        <dbReference type="ARBA" id="ARBA00001968"/>
    </source>
</evidence>
<keyword evidence="2" id="KW-0479">Metal-binding</keyword>
<dbReference type="InterPro" id="IPR027806">
    <property type="entry name" value="HARBI1_dom"/>
</dbReference>
<protein>
    <recommendedName>
        <fullName evidence="3">DDE Tnp4 domain-containing protein</fullName>
    </recommendedName>
</protein>
<evidence type="ECO:0000313" key="5">
    <source>
        <dbReference type="Proteomes" id="UP001473424"/>
    </source>
</evidence>
<evidence type="ECO:0000256" key="2">
    <source>
        <dbReference type="ARBA" id="ARBA00022723"/>
    </source>
</evidence>
<dbReference type="EMBL" id="AP028955">
    <property type="protein sequence ID" value="BET37797.1"/>
    <property type="molecule type" value="Genomic_DNA"/>
</dbReference>
<evidence type="ECO:0000259" key="3">
    <source>
        <dbReference type="Pfam" id="PF13359"/>
    </source>
</evidence>
<dbReference type="Pfam" id="PF13359">
    <property type="entry name" value="DDE_Tnp_4"/>
    <property type="match status" value="1"/>
</dbReference>
<evidence type="ECO:0000313" key="4">
    <source>
        <dbReference type="EMBL" id="BET37797.1"/>
    </source>
</evidence>
<keyword evidence="5" id="KW-1185">Reference proteome</keyword>
<name>A0ABN7BS71_9MOLU</name>
<comment type="cofactor">
    <cofactor evidence="1">
        <name>a divalent metal cation</name>
        <dbReference type="ChEBI" id="CHEBI:60240"/>
    </cofactor>
</comment>
<reference evidence="5" key="1">
    <citation type="journal article" date="2024" name="FEMS Microbiol. Lett.">
        <title>Genomic insights into Spiroplasma endosymbionts that induce male-killing and protective phenotypes in the pea aphid.</title>
        <authorList>
            <person name="Arai H."/>
            <person name="Legeai F."/>
            <person name="Kageyama D."/>
            <person name="Sugio A."/>
            <person name="Simon J.C."/>
        </authorList>
    </citation>
    <scope>NUCLEOTIDE SEQUENCE [LARGE SCALE GENOMIC DNA]</scope>
    <source>
        <strain evidence="5">sAp269</strain>
    </source>
</reference>
<dbReference type="RefSeq" id="WP_353306587.1">
    <property type="nucleotide sequence ID" value="NZ_AP028955.1"/>
</dbReference>
<accession>A0ABN7BS71</accession>